<dbReference type="AlphaFoldDB" id="A0A498D1H3"/>
<keyword evidence="2" id="KW-1185">Reference proteome</keyword>
<evidence type="ECO:0000313" key="1">
    <source>
        <dbReference type="EMBL" id="RLL13903.1"/>
    </source>
</evidence>
<accession>A0A498D1H3</accession>
<dbReference type="RefSeq" id="WP_121586114.1">
    <property type="nucleotide sequence ID" value="NZ_RCHT01000002.1"/>
</dbReference>
<sequence>MSKKLSGVVFLAAVFAVPLFLLLRGGGRPLWDAVAGESGTFAKLEQAFAEQFPSSDALRRMQVSLSYMGGGKEQNGVFISGDSLTLDVQPKSLSVINDNTLAMIDFADDYQIPSYVMLIPTACAVQQGKVPYDSIAPLYNQPQLIDDVYRRVSGHVTAINVYPTLFNHQDEYIYYNTDNTTTGLGGFYIYTAVAKKLGLRPRALEDFSIEHIDYDYYGDLYALSPYREVSPDRVSVYNYNSQYQRSYTVTHYSADGTSRRYYTLYPKFKKELGGTMDIPLGGISPVVDIDIGNPSYINRLLIFGDRSVQSYLPFLLIYYEQVTFVDTATATPELLQSLRLGRYNQVLFAFSVDSYVSADQLSLLSELPAPPGRQS</sequence>
<evidence type="ECO:0000313" key="2">
    <source>
        <dbReference type="Proteomes" id="UP000276301"/>
    </source>
</evidence>
<proteinExistence type="predicted"/>
<dbReference type="EMBL" id="RCHT01000002">
    <property type="protein sequence ID" value="RLL13903.1"/>
    <property type="molecule type" value="Genomic_DNA"/>
</dbReference>
<dbReference type="Pfam" id="PF14286">
    <property type="entry name" value="DHHW"/>
    <property type="match status" value="1"/>
</dbReference>
<dbReference type="InterPro" id="IPR025945">
    <property type="entry name" value="DHHW"/>
</dbReference>
<comment type="caution">
    <text evidence="1">The sequence shown here is derived from an EMBL/GenBank/DDBJ whole genome shotgun (WGS) entry which is preliminary data.</text>
</comment>
<organism evidence="1 2">
    <name type="scientific">Anaerotruncus massiliensis</name>
    <name type="common">ex Liu et al. 2021</name>
    <dbReference type="NCBI Taxonomy" id="2321404"/>
    <lineage>
        <taxon>Bacteria</taxon>
        <taxon>Bacillati</taxon>
        <taxon>Bacillota</taxon>
        <taxon>Clostridia</taxon>
        <taxon>Eubacteriales</taxon>
        <taxon>Oscillospiraceae</taxon>
        <taxon>Anaerotruncus</taxon>
    </lineage>
</organism>
<name>A0A498D1H3_9FIRM</name>
<protein>
    <recommendedName>
        <fullName evidence="3">DHHW protein</fullName>
    </recommendedName>
</protein>
<gene>
    <name evidence="1" type="ORF">D4A47_03175</name>
</gene>
<dbReference type="Proteomes" id="UP000276301">
    <property type="component" value="Unassembled WGS sequence"/>
</dbReference>
<evidence type="ECO:0008006" key="3">
    <source>
        <dbReference type="Google" id="ProtNLM"/>
    </source>
</evidence>
<reference evidence="1 2" key="1">
    <citation type="submission" date="2018-10" db="EMBL/GenBank/DDBJ databases">
        <title>Anaerotruncus faecis sp. nov., isolated from human feces.</title>
        <authorList>
            <person name="Wang Y.-J."/>
        </authorList>
    </citation>
    <scope>NUCLEOTIDE SEQUENCE [LARGE SCALE GENOMIC DNA]</scope>
    <source>
        <strain evidence="1 2">22A2-44</strain>
    </source>
</reference>